<comment type="caution">
    <text evidence="2">The sequence shown here is derived from an EMBL/GenBank/DDBJ whole genome shotgun (WGS) entry which is preliminary data.</text>
</comment>
<feature type="non-terminal residue" evidence="2">
    <location>
        <position position="1"/>
    </location>
</feature>
<dbReference type="EMBL" id="DXAM01000031">
    <property type="protein sequence ID" value="HJA03667.1"/>
    <property type="molecule type" value="Genomic_DNA"/>
</dbReference>
<reference evidence="2" key="2">
    <citation type="submission" date="2021-04" db="EMBL/GenBank/DDBJ databases">
        <authorList>
            <person name="Gilroy R."/>
        </authorList>
    </citation>
    <scope>NUCLEOTIDE SEQUENCE</scope>
    <source>
        <strain evidence="2">ChiHjej8B7-3636</strain>
    </source>
</reference>
<protein>
    <submittedName>
        <fullName evidence="2">Uncharacterized protein</fullName>
    </submittedName>
</protein>
<name>A0A9D2H2Z4_9MICO</name>
<evidence type="ECO:0000313" key="3">
    <source>
        <dbReference type="Proteomes" id="UP000824220"/>
    </source>
</evidence>
<proteinExistence type="predicted"/>
<dbReference type="AlphaFoldDB" id="A0A9D2H2Z4"/>
<organism evidence="2 3">
    <name type="scientific">Candidatus Microbacterium stercoravium</name>
    <dbReference type="NCBI Taxonomy" id="2838697"/>
    <lineage>
        <taxon>Bacteria</taxon>
        <taxon>Bacillati</taxon>
        <taxon>Actinomycetota</taxon>
        <taxon>Actinomycetes</taxon>
        <taxon>Micrococcales</taxon>
        <taxon>Microbacteriaceae</taxon>
        <taxon>Microbacterium</taxon>
    </lineage>
</organism>
<sequence length="62" mass="6654">PSATKLSPPGQLLYLITVILAVQSDTPKLPKQPGHPTDKPIKATNHKLTRCRPEPALEATSS</sequence>
<feature type="region of interest" description="Disordered" evidence="1">
    <location>
        <begin position="26"/>
        <end position="62"/>
    </location>
</feature>
<evidence type="ECO:0000256" key="1">
    <source>
        <dbReference type="SAM" id="MobiDB-lite"/>
    </source>
</evidence>
<dbReference type="Proteomes" id="UP000824220">
    <property type="component" value="Unassembled WGS sequence"/>
</dbReference>
<evidence type="ECO:0000313" key="2">
    <source>
        <dbReference type="EMBL" id="HJA03667.1"/>
    </source>
</evidence>
<gene>
    <name evidence="2" type="ORF">H9800_02265</name>
</gene>
<accession>A0A9D2H2Z4</accession>
<reference evidence="2" key="1">
    <citation type="journal article" date="2021" name="PeerJ">
        <title>Extensive microbial diversity within the chicken gut microbiome revealed by metagenomics and culture.</title>
        <authorList>
            <person name="Gilroy R."/>
            <person name="Ravi A."/>
            <person name="Getino M."/>
            <person name="Pursley I."/>
            <person name="Horton D.L."/>
            <person name="Alikhan N.F."/>
            <person name="Baker D."/>
            <person name="Gharbi K."/>
            <person name="Hall N."/>
            <person name="Watson M."/>
            <person name="Adriaenssens E.M."/>
            <person name="Foster-Nyarko E."/>
            <person name="Jarju S."/>
            <person name="Secka A."/>
            <person name="Antonio M."/>
            <person name="Oren A."/>
            <person name="Chaudhuri R.R."/>
            <person name="La Ragione R."/>
            <person name="Hildebrand F."/>
            <person name="Pallen M.J."/>
        </authorList>
    </citation>
    <scope>NUCLEOTIDE SEQUENCE</scope>
    <source>
        <strain evidence="2">ChiHjej8B7-3636</strain>
    </source>
</reference>